<dbReference type="RefSeq" id="WP_250858315.1">
    <property type="nucleotide sequence ID" value="NZ_JAGSOJ010000001.1"/>
</dbReference>
<proteinExistence type="predicted"/>
<dbReference type="Proteomes" id="UP001056429">
    <property type="component" value="Unassembled WGS sequence"/>
</dbReference>
<feature type="coiled-coil region" evidence="1">
    <location>
        <begin position="80"/>
        <end position="153"/>
    </location>
</feature>
<reference evidence="2" key="1">
    <citation type="journal article" date="2021" name="mSystems">
        <title>Bacteria and Archaea Synergistically Convert Glycine Betaine to Biogenic Methane in the Formosa Cold Seep of the South China Sea.</title>
        <authorList>
            <person name="Li L."/>
            <person name="Zhang W."/>
            <person name="Zhang S."/>
            <person name="Song L."/>
            <person name="Sun Q."/>
            <person name="Zhang H."/>
            <person name="Xiang H."/>
            <person name="Dong X."/>
        </authorList>
    </citation>
    <scope>NUCLEOTIDE SEQUENCE</scope>
    <source>
        <strain evidence="2">ZWT</strain>
    </source>
</reference>
<name>A0A9J6NZ28_9CLOT</name>
<comment type="caution">
    <text evidence="2">The sequence shown here is derived from an EMBL/GenBank/DDBJ whole genome shotgun (WGS) entry which is preliminary data.</text>
</comment>
<evidence type="ECO:0000313" key="2">
    <source>
        <dbReference type="EMBL" id="MCM1989316.1"/>
    </source>
</evidence>
<gene>
    <name evidence="2" type="ORF">KDK92_06155</name>
</gene>
<keyword evidence="1" id="KW-0175">Coiled coil</keyword>
<organism evidence="2 3">
    <name type="scientific">Oceanirhabdus seepicola</name>
    <dbReference type="NCBI Taxonomy" id="2828781"/>
    <lineage>
        <taxon>Bacteria</taxon>
        <taxon>Bacillati</taxon>
        <taxon>Bacillota</taxon>
        <taxon>Clostridia</taxon>
        <taxon>Eubacteriales</taxon>
        <taxon>Clostridiaceae</taxon>
        <taxon>Oceanirhabdus</taxon>
    </lineage>
</organism>
<reference evidence="2" key="2">
    <citation type="submission" date="2021-04" db="EMBL/GenBank/DDBJ databases">
        <authorList>
            <person name="Dong X."/>
        </authorList>
    </citation>
    <scope>NUCLEOTIDE SEQUENCE</scope>
    <source>
        <strain evidence="2">ZWT</strain>
    </source>
</reference>
<accession>A0A9J6NZ28</accession>
<keyword evidence="3" id="KW-1185">Reference proteome</keyword>
<protein>
    <submittedName>
        <fullName evidence="2">Uncharacterized protein</fullName>
    </submittedName>
</protein>
<sequence length="188" mass="22666">MPCKKQECIVTTLYNGPLYEINTEINETSNNRKKELKDKRFNRINNLLVHLIYELKKEKEKFITNISQKNSEIEYLLSKIESQNTTITTLKDNNLKLQNQIDRLNNSIDEYKEKVHSIKGQKIREEKKFYKNIDYYENQIIELKEKNEDLVMDFNNKIYALLRVLEERDVVMDKLRERKNNKSLTEEI</sequence>
<dbReference type="AlphaFoldDB" id="A0A9J6NZ28"/>
<dbReference type="EMBL" id="JAGSOJ010000001">
    <property type="protein sequence ID" value="MCM1989316.1"/>
    <property type="molecule type" value="Genomic_DNA"/>
</dbReference>
<evidence type="ECO:0000256" key="1">
    <source>
        <dbReference type="SAM" id="Coils"/>
    </source>
</evidence>
<evidence type="ECO:0000313" key="3">
    <source>
        <dbReference type="Proteomes" id="UP001056429"/>
    </source>
</evidence>